<proteinExistence type="predicted"/>
<keyword evidence="1" id="KW-0472">Membrane</keyword>
<dbReference type="PANTHER" id="PTHR44991:SF1">
    <property type="entry name" value="IMMUNOGLOBULIN SUPERFAMILY MEMBER 5"/>
    <property type="match status" value="1"/>
</dbReference>
<dbReference type="PROSITE" id="PS50188">
    <property type="entry name" value="B302_SPRY"/>
    <property type="match status" value="1"/>
</dbReference>
<dbReference type="Gene3D" id="2.60.120.920">
    <property type="match status" value="1"/>
</dbReference>
<evidence type="ECO:0000256" key="1">
    <source>
        <dbReference type="SAM" id="Phobius"/>
    </source>
</evidence>
<gene>
    <name evidence="3" type="ORF">AAHA92_30387</name>
</gene>
<dbReference type="InterPro" id="IPR013320">
    <property type="entry name" value="ConA-like_dom_sf"/>
</dbReference>
<evidence type="ECO:0000313" key="4">
    <source>
        <dbReference type="Proteomes" id="UP001567538"/>
    </source>
</evidence>
<reference evidence="3 4" key="1">
    <citation type="submission" date="2024-06" db="EMBL/GenBank/DDBJ databases">
        <title>A chromosome level genome sequence of Diviner's sage (Salvia divinorum).</title>
        <authorList>
            <person name="Ford S.A."/>
            <person name="Ro D.-K."/>
            <person name="Ness R.W."/>
            <person name="Phillips M.A."/>
        </authorList>
    </citation>
    <scope>NUCLEOTIDE SEQUENCE [LARGE SCALE GENOMIC DNA]</scope>
    <source>
        <strain evidence="3">SAF-2024a</strain>
        <tissue evidence="3">Leaf</tissue>
    </source>
</reference>
<protein>
    <recommendedName>
        <fullName evidence="2">B30.2/SPRY domain-containing protein</fullName>
    </recommendedName>
</protein>
<dbReference type="InterPro" id="IPR044736">
    <property type="entry name" value="Gid1/RanBPM/SPLA_SPRY"/>
</dbReference>
<dbReference type="AlphaFoldDB" id="A0ABD1FTW4"/>
<dbReference type="InterPro" id="IPR043136">
    <property type="entry name" value="B30.2/SPRY_sf"/>
</dbReference>
<dbReference type="InterPro" id="IPR001870">
    <property type="entry name" value="B30.2/SPRY"/>
</dbReference>
<organism evidence="3 4">
    <name type="scientific">Salvia divinorum</name>
    <name type="common">Maria pastora</name>
    <name type="synonym">Diviner's sage</name>
    <dbReference type="NCBI Taxonomy" id="28513"/>
    <lineage>
        <taxon>Eukaryota</taxon>
        <taxon>Viridiplantae</taxon>
        <taxon>Streptophyta</taxon>
        <taxon>Embryophyta</taxon>
        <taxon>Tracheophyta</taxon>
        <taxon>Spermatophyta</taxon>
        <taxon>Magnoliopsida</taxon>
        <taxon>eudicotyledons</taxon>
        <taxon>Gunneridae</taxon>
        <taxon>Pentapetalae</taxon>
        <taxon>asterids</taxon>
        <taxon>lamiids</taxon>
        <taxon>Lamiales</taxon>
        <taxon>Lamiaceae</taxon>
        <taxon>Nepetoideae</taxon>
        <taxon>Mentheae</taxon>
        <taxon>Salviinae</taxon>
        <taxon>Salvia</taxon>
        <taxon>Salvia subgen. Calosphace</taxon>
    </lineage>
</organism>
<keyword evidence="1" id="KW-1133">Transmembrane helix</keyword>
<dbReference type="Pfam" id="PF00622">
    <property type="entry name" value="SPRY"/>
    <property type="match status" value="1"/>
</dbReference>
<dbReference type="Proteomes" id="UP001567538">
    <property type="component" value="Unassembled WGS sequence"/>
</dbReference>
<sequence>MKKSWIYITLISVSALVIILLILIIIRKKCSKPTTPTEIATTDTEKRDISVKEGSNKRRSVVRQRKRFFSWSDHPSLSAEAVENGWQRFAFVAGDDGEGSNVEMSWEVFDESVDYMQKIRLAQTTSFCLVRAALPLPGPQFAYTSFPKEAYFEIRVLPDHGEVKDKITQEKLGEVEVEDESFLVSIGLIGGSDSHFPLNNPGTFLGSVGLDSTGSVYLDGTKLVGRSENGEWGRAENVIGCGFDPLQKKVFFTLNSKLVYEIRCKREEFGHPLYPTLAANGDVSVVVNLGQSPFKFDPANSRRTRNPCFMSKNASTNATPCYELDSQELFSMGKIDGKWKQWCYEEHNNRGGGGDHMSEADLFEIVTKK</sequence>
<feature type="domain" description="B30.2/SPRY" evidence="2">
    <location>
        <begin position="95"/>
        <end position="294"/>
    </location>
</feature>
<keyword evidence="1" id="KW-0812">Transmembrane</keyword>
<dbReference type="CDD" id="cd12885">
    <property type="entry name" value="SPRY_RanBP_like"/>
    <property type="match status" value="1"/>
</dbReference>
<accession>A0ABD1FTW4</accession>
<dbReference type="EMBL" id="JBEAFC010000012">
    <property type="protein sequence ID" value="KAL1534168.1"/>
    <property type="molecule type" value="Genomic_DNA"/>
</dbReference>
<keyword evidence="4" id="KW-1185">Reference proteome</keyword>
<dbReference type="PANTHER" id="PTHR44991">
    <property type="entry name" value="IMMUNOGLOBULIN SUPERFAMILY MEMBER 5"/>
    <property type="match status" value="1"/>
</dbReference>
<feature type="transmembrane region" description="Helical" evidence="1">
    <location>
        <begin position="6"/>
        <end position="26"/>
    </location>
</feature>
<name>A0ABD1FTW4_SALDI</name>
<evidence type="ECO:0000259" key="2">
    <source>
        <dbReference type="PROSITE" id="PS50188"/>
    </source>
</evidence>
<comment type="caution">
    <text evidence="3">The sequence shown here is derived from an EMBL/GenBank/DDBJ whole genome shotgun (WGS) entry which is preliminary data.</text>
</comment>
<evidence type="ECO:0000313" key="3">
    <source>
        <dbReference type="EMBL" id="KAL1534168.1"/>
    </source>
</evidence>
<dbReference type="SUPFAM" id="SSF49899">
    <property type="entry name" value="Concanavalin A-like lectins/glucanases"/>
    <property type="match status" value="1"/>
</dbReference>
<dbReference type="InterPro" id="IPR003877">
    <property type="entry name" value="SPRY_dom"/>
</dbReference>